<dbReference type="InterPro" id="IPR029058">
    <property type="entry name" value="AB_hydrolase_fold"/>
</dbReference>
<name>A0ABZ2M133_9BACT</name>
<feature type="compositionally biased region" description="Pro residues" evidence="1">
    <location>
        <begin position="716"/>
        <end position="730"/>
    </location>
</feature>
<protein>
    <submittedName>
        <fullName evidence="3">D-alanyl-D-alanine carboxypeptidase family protein</fullName>
    </submittedName>
</protein>
<dbReference type="SUPFAM" id="SSF53474">
    <property type="entry name" value="alpha/beta-Hydrolases"/>
    <property type="match status" value="1"/>
</dbReference>
<keyword evidence="3" id="KW-0121">Carboxypeptidase</keyword>
<feature type="region of interest" description="Disordered" evidence="1">
    <location>
        <begin position="368"/>
        <end position="398"/>
    </location>
</feature>
<keyword evidence="3" id="KW-0378">Hydrolase</keyword>
<dbReference type="Gene3D" id="3.30.1380.10">
    <property type="match status" value="1"/>
</dbReference>
<evidence type="ECO:0000259" key="2">
    <source>
        <dbReference type="Pfam" id="PF02557"/>
    </source>
</evidence>
<gene>
    <name evidence="3" type="ORF">LZC94_05315</name>
</gene>
<evidence type="ECO:0000313" key="4">
    <source>
        <dbReference type="Proteomes" id="UP001370348"/>
    </source>
</evidence>
<reference evidence="3 4" key="1">
    <citation type="submission" date="2021-12" db="EMBL/GenBank/DDBJ databases">
        <title>Discovery of the Pendulisporaceae a myxobacterial family with distinct sporulation behavior and unique specialized metabolism.</title>
        <authorList>
            <person name="Garcia R."/>
            <person name="Popoff A."/>
            <person name="Bader C.D."/>
            <person name="Loehr J."/>
            <person name="Walesch S."/>
            <person name="Walt C."/>
            <person name="Boldt J."/>
            <person name="Bunk B."/>
            <person name="Haeckl F.J.F.P.J."/>
            <person name="Gunesch A.P."/>
            <person name="Birkelbach J."/>
            <person name="Nuebel U."/>
            <person name="Pietschmann T."/>
            <person name="Bach T."/>
            <person name="Mueller R."/>
        </authorList>
    </citation>
    <scope>NUCLEOTIDE SEQUENCE [LARGE SCALE GENOMIC DNA]</scope>
    <source>
        <strain evidence="3 4">MSr11954</strain>
    </source>
</reference>
<feature type="region of interest" description="Disordered" evidence="1">
    <location>
        <begin position="707"/>
        <end position="768"/>
    </location>
</feature>
<accession>A0ABZ2M133</accession>
<dbReference type="InterPro" id="IPR009045">
    <property type="entry name" value="Zn_M74/Hedgehog-like"/>
</dbReference>
<dbReference type="GO" id="GO:0004180">
    <property type="term" value="F:carboxypeptidase activity"/>
    <property type="evidence" value="ECO:0007669"/>
    <property type="project" value="UniProtKB-KW"/>
</dbReference>
<dbReference type="PANTHER" id="PTHR34385">
    <property type="entry name" value="D-ALANYL-D-ALANINE CARBOXYPEPTIDASE"/>
    <property type="match status" value="1"/>
</dbReference>
<evidence type="ECO:0000256" key="1">
    <source>
        <dbReference type="SAM" id="MobiDB-lite"/>
    </source>
</evidence>
<keyword evidence="3" id="KW-0645">Protease</keyword>
<dbReference type="Proteomes" id="UP001370348">
    <property type="component" value="Chromosome"/>
</dbReference>
<evidence type="ECO:0000313" key="3">
    <source>
        <dbReference type="EMBL" id="WXB16697.1"/>
    </source>
</evidence>
<dbReference type="SUPFAM" id="SSF55166">
    <property type="entry name" value="Hedgehog/DD-peptidase"/>
    <property type="match status" value="1"/>
</dbReference>
<dbReference type="InterPro" id="IPR003709">
    <property type="entry name" value="VanY-like_core_dom"/>
</dbReference>
<feature type="compositionally biased region" description="Low complexity" evidence="1">
    <location>
        <begin position="731"/>
        <end position="740"/>
    </location>
</feature>
<dbReference type="RefSeq" id="WP_394826324.1">
    <property type="nucleotide sequence ID" value="NZ_CP089984.1"/>
</dbReference>
<dbReference type="EMBL" id="CP089984">
    <property type="protein sequence ID" value="WXB16697.1"/>
    <property type="molecule type" value="Genomic_DNA"/>
</dbReference>
<dbReference type="Pfam" id="PF02557">
    <property type="entry name" value="VanY"/>
    <property type="match status" value="1"/>
</dbReference>
<dbReference type="PANTHER" id="PTHR34385:SF1">
    <property type="entry name" value="PEPTIDOGLYCAN L-ALANYL-D-GLUTAMATE ENDOPEPTIDASE CWLK"/>
    <property type="match status" value="1"/>
</dbReference>
<organism evidence="3 4">
    <name type="scientific">Pendulispora albinea</name>
    <dbReference type="NCBI Taxonomy" id="2741071"/>
    <lineage>
        <taxon>Bacteria</taxon>
        <taxon>Pseudomonadati</taxon>
        <taxon>Myxococcota</taxon>
        <taxon>Myxococcia</taxon>
        <taxon>Myxococcales</taxon>
        <taxon>Sorangiineae</taxon>
        <taxon>Pendulisporaceae</taxon>
        <taxon>Pendulispora</taxon>
    </lineage>
</organism>
<sequence>MTMNDVPGERTNGCGCGAAALDMHPHTPSFTYGLSLLDPPPLLTAAIDACAQAVTRLTGTIANADNPAHASRELVRRETGVDVDANPYHGITRDKLEAVIRAAFHARAMPEVLLAKWAKEGSTRMTTGAQAVTQASTAANARTLLRSSIYYRQLGVDWLTVTRRPDPHGDNVLDETDSGAAAQETHFAARVAELVRGGVLAEDIAARVNAELTVTSSGGTYAVQPSVRFYALSLLLVDAVFARFLRMTFPELPTVGEELGYMLWNMGEASFRTFLRSADGHRREPAFLVNGQPISIEQWALHTHPRANEYAQARTNAIRFAHYIRAYRPIFRGAMDLIKPGISDLRNITAHMASFEDDPLGIGAPRAAVSGSPAPNLPVRGRETTARAASGPVPGGGRGAMRHAPLGGDPGDNVELRWNVPAGTAANATIDIVVHLHGYGTPSATFLADKARAAGVLMVDASGNANVRTARPTLALVPRGRYTRGSTWLFDNLPDTRAFQALVDAGLAHLASSVLRLPPGSTLRQGRCTLMAHSGGGAGLSALLRAGVDPDEVVCFDSMYGGEAPIRTWALARLASPRAASSGLRAFYTGCSGPSAAHPAGEWAAEGPAQSRRWVYRSPGSWTFRSGVWRLITTEVSSRRLKDAIDLAVASSGAAASLGARFRVERTSVRHGDIPARYTPPLLDDIAANAPGASPAPAASTRPVCVANNDWLTNPPQKPGGNAPPPPRPTAAPASATSASDDWFVPPEESTPARARSYGYENGHDEDDGYEGEASYGLDVACSISGANIQCGTCTATERRVRGAAGHLVHVPTAHVYGGAAHADLTDAASDALVRMRLAAIAAGVITSADHYLKLLSGYRDYASQTGIWRTRLRGVFDAFGCTNWTALSTVVDATNTALASTPPPYAAGTWLTRFRTELANAGISPAGCDPARMRAAAAAEHQPVPSTGTLDPVELAVRIGRQTVAPPGASPHHTGRAADLYLGSATGFRATSSNATNVAWQRQRPWFQWLVCNASTYGYFPYNREPWHWEHNPPAS</sequence>
<feature type="domain" description="D-alanyl-D-alanine carboxypeptidase-like core" evidence="2">
    <location>
        <begin position="825"/>
        <end position="1032"/>
    </location>
</feature>
<dbReference type="InterPro" id="IPR052179">
    <property type="entry name" value="DD-CPase-like"/>
</dbReference>
<proteinExistence type="predicted"/>
<keyword evidence="4" id="KW-1185">Reference proteome</keyword>